<gene>
    <name evidence="2" type="ORF">SVUK_LOCUS11190</name>
</gene>
<organism evidence="2 3">
    <name type="scientific">Strongylus vulgaris</name>
    <name type="common">Blood worm</name>
    <dbReference type="NCBI Taxonomy" id="40348"/>
    <lineage>
        <taxon>Eukaryota</taxon>
        <taxon>Metazoa</taxon>
        <taxon>Ecdysozoa</taxon>
        <taxon>Nematoda</taxon>
        <taxon>Chromadorea</taxon>
        <taxon>Rhabditida</taxon>
        <taxon>Rhabditina</taxon>
        <taxon>Rhabditomorpha</taxon>
        <taxon>Strongyloidea</taxon>
        <taxon>Strongylidae</taxon>
        <taxon>Strongylus</taxon>
    </lineage>
</organism>
<dbReference type="OrthoDB" id="5860136at2759"/>
<reference evidence="2 3" key="1">
    <citation type="submission" date="2018-11" db="EMBL/GenBank/DDBJ databases">
        <authorList>
            <consortium name="Pathogen Informatics"/>
        </authorList>
    </citation>
    <scope>NUCLEOTIDE SEQUENCE [LARGE SCALE GENOMIC DNA]</scope>
</reference>
<evidence type="ECO:0000313" key="3">
    <source>
        <dbReference type="Proteomes" id="UP000270094"/>
    </source>
</evidence>
<dbReference type="EMBL" id="UYYB01096516">
    <property type="protein sequence ID" value="VDM76192.1"/>
    <property type="molecule type" value="Genomic_DNA"/>
</dbReference>
<evidence type="ECO:0000259" key="1">
    <source>
        <dbReference type="Pfam" id="PF00078"/>
    </source>
</evidence>
<name>A0A3P7LA79_STRVU</name>
<proteinExistence type="predicted"/>
<dbReference type="InterPro" id="IPR000477">
    <property type="entry name" value="RT_dom"/>
</dbReference>
<dbReference type="SUPFAM" id="SSF56672">
    <property type="entry name" value="DNA/RNA polymerases"/>
    <property type="match status" value="1"/>
</dbReference>
<accession>A0A3P7LA79</accession>
<dbReference type="Gene3D" id="3.30.70.270">
    <property type="match status" value="1"/>
</dbReference>
<dbReference type="Proteomes" id="UP000270094">
    <property type="component" value="Unassembled WGS sequence"/>
</dbReference>
<dbReference type="AlphaFoldDB" id="A0A3P7LA79"/>
<dbReference type="Pfam" id="PF00078">
    <property type="entry name" value="RVT_1"/>
    <property type="match status" value="1"/>
</dbReference>
<sequence length="152" mass="16746">MPEGEHTIGRFGSGLPNENDNRLIGLLSGNFFTHHLDEEATPAVKMGAAQRAIHAEIDHILNKGGPTRPDDRVAKAVYRRLTLGDEINGNEKGIRVDGSLSNLRFADDIVLFSRNITEAKTMLKEINEVGKQIGLRINRKKTQFMKNALGSG</sequence>
<protein>
    <recommendedName>
        <fullName evidence="1">Reverse transcriptase domain-containing protein</fullName>
    </recommendedName>
</protein>
<dbReference type="InterPro" id="IPR043128">
    <property type="entry name" value="Rev_trsase/Diguanyl_cyclase"/>
</dbReference>
<keyword evidence="3" id="KW-1185">Reference proteome</keyword>
<dbReference type="InterPro" id="IPR043502">
    <property type="entry name" value="DNA/RNA_pol_sf"/>
</dbReference>
<evidence type="ECO:0000313" key="2">
    <source>
        <dbReference type="EMBL" id="VDM76192.1"/>
    </source>
</evidence>
<feature type="domain" description="Reverse transcriptase" evidence="1">
    <location>
        <begin position="99"/>
        <end position="145"/>
    </location>
</feature>